<name>A0A8X6KC82_TRICU</name>
<dbReference type="Proteomes" id="UP000887116">
    <property type="component" value="Unassembled WGS sequence"/>
</dbReference>
<comment type="caution">
    <text evidence="1">The sequence shown here is derived from an EMBL/GenBank/DDBJ whole genome shotgun (WGS) entry which is preliminary data.</text>
</comment>
<evidence type="ECO:0000313" key="1">
    <source>
        <dbReference type="EMBL" id="GFQ69184.1"/>
    </source>
</evidence>
<evidence type="ECO:0000313" key="2">
    <source>
        <dbReference type="Proteomes" id="UP000887116"/>
    </source>
</evidence>
<dbReference type="AlphaFoldDB" id="A0A8X6KC82"/>
<proteinExistence type="predicted"/>
<reference evidence="1" key="1">
    <citation type="submission" date="2020-07" db="EMBL/GenBank/DDBJ databases">
        <title>Multicomponent nature underlies the extraordinary mechanical properties of spider dragline silk.</title>
        <authorList>
            <person name="Kono N."/>
            <person name="Nakamura H."/>
            <person name="Mori M."/>
            <person name="Yoshida Y."/>
            <person name="Ohtoshi R."/>
            <person name="Malay A.D."/>
            <person name="Moran D.A.P."/>
            <person name="Tomita M."/>
            <person name="Numata K."/>
            <person name="Arakawa K."/>
        </authorList>
    </citation>
    <scope>NUCLEOTIDE SEQUENCE</scope>
</reference>
<gene>
    <name evidence="1" type="ORF">TNCT_126241</name>
</gene>
<dbReference type="EMBL" id="BMAO01010744">
    <property type="protein sequence ID" value="GFQ69184.1"/>
    <property type="molecule type" value="Genomic_DNA"/>
</dbReference>
<organism evidence="1 2">
    <name type="scientific">Trichonephila clavata</name>
    <name type="common">Joro spider</name>
    <name type="synonym">Nephila clavata</name>
    <dbReference type="NCBI Taxonomy" id="2740835"/>
    <lineage>
        <taxon>Eukaryota</taxon>
        <taxon>Metazoa</taxon>
        <taxon>Ecdysozoa</taxon>
        <taxon>Arthropoda</taxon>
        <taxon>Chelicerata</taxon>
        <taxon>Arachnida</taxon>
        <taxon>Araneae</taxon>
        <taxon>Araneomorphae</taxon>
        <taxon>Entelegynae</taxon>
        <taxon>Araneoidea</taxon>
        <taxon>Nephilidae</taxon>
        <taxon>Trichonephila</taxon>
    </lineage>
</organism>
<keyword evidence="2" id="KW-1185">Reference proteome</keyword>
<accession>A0A8X6KC82</accession>
<sequence length="85" mass="9849">MSAALSNVWSETAAKIVSDKDGKRCRNSVSVYHQHSRFCAPFHVTQWFRLRPNSLKSFRISCWDDSLNIMSSFLFAVDQWHLDLA</sequence>
<protein>
    <submittedName>
        <fullName evidence="1">Uncharacterized protein</fullName>
    </submittedName>
</protein>